<dbReference type="InterPro" id="IPR043128">
    <property type="entry name" value="Rev_trsase/Diguanyl_cyclase"/>
</dbReference>
<accession>A0A371I8Y2</accession>
<dbReference type="InterPro" id="IPR043502">
    <property type="entry name" value="DNA/RNA_pol_sf"/>
</dbReference>
<dbReference type="Gene3D" id="2.40.70.10">
    <property type="entry name" value="Acid Proteases"/>
    <property type="match status" value="1"/>
</dbReference>
<evidence type="ECO:0000313" key="4">
    <source>
        <dbReference type="Proteomes" id="UP000257109"/>
    </source>
</evidence>
<dbReference type="PANTHER" id="PTHR24559">
    <property type="entry name" value="TRANSPOSON TY3-I GAG-POL POLYPROTEIN"/>
    <property type="match status" value="1"/>
</dbReference>
<dbReference type="CDD" id="cd01647">
    <property type="entry name" value="RT_LTR"/>
    <property type="match status" value="1"/>
</dbReference>
<sequence>PTTRICSTESRICAEYASQSSWFLTVESTISSTILPTATIESAYSSWPAQATFPPKPFRIREGMLSCPKTAVPLSFPSRIISARKPESDEELLRMFRKVEINIPLLDTIKQIPKYAKFLKELCVHKRRKIKGSRETGGMVSTLTKSEESTTGTSRVLPKKCRDPGIFLVPCTIGECTFADAMLDLGASINVMPASIYRSLNFGDLEPIGMTIQLTNGSTLQPLGVLEDVLVQELVEEYLQLESCNKDIEDFAGSTNNCLEADHDEVQDFPNSKDNHDDTVDLAFEAELAKLLDQVCYLKSLECTNKAKVRDAKTKKSSPTQLATIFTAEIKSAREGQVKEELKVNSAEMSNSKANTLVETISANEDQTQAGVEINIPSESDSKATQEVNTDSNPTRIEATESSRPKQPKAEIMSAHLVPSRNQVGQPDPNPVIENSPSPPSPMELKPLLSHLKYAYLDKEQQLPVIIANNLYQEQEDKLLEVLRQHKRAIGWKLSNLPSINPSICMHRILMEEEVKPIRKQQRRLNPTILDVEQENKLLEVLRQHKKAIGWKLSDLPRINPSICMHRILMEEEVKPIRQQQRRLNPTILNIVKKEVVPKKSGMTVMKNQQDELVPTRIQNSWRLCIDYRRLNLATRKDHFPLPSIDQVLEKLSGKSHYCFLDGFSRYMQIHIAPEDQHKTTFTCPFGTFAYTCMPFGLCNAPSTFQRCMTSIFLDLLQDCKEVFMDEFTVYADSFEECLGNLSKVLKRCIDTNLVLNFEKCHFMVTEGITLSVECRLALGKD</sequence>
<proteinExistence type="predicted"/>
<feature type="domain" description="Reverse transcriptase" evidence="2">
    <location>
        <begin position="619"/>
        <end position="766"/>
    </location>
</feature>
<comment type="caution">
    <text evidence="3">The sequence shown here is derived from an EMBL/GenBank/DDBJ whole genome shotgun (WGS) entry which is preliminary data.</text>
</comment>
<dbReference type="Proteomes" id="UP000257109">
    <property type="component" value="Unassembled WGS sequence"/>
</dbReference>
<dbReference type="Pfam" id="PF00078">
    <property type="entry name" value="RVT_1"/>
    <property type="match status" value="1"/>
</dbReference>
<dbReference type="AlphaFoldDB" id="A0A371I8Y2"/>
<gene>
    <name evidence="3" type="ORF">CR513_03936</name>
</gene>
<feature type="compositionally biased region" description="Polar residues" evidence="1">
    <location>
        <begin position="377"/>
        <end position="395"/>
    </location>
</feature>
<organism evidence="3 4">
    <name type="scientific">Mucuna pruriens</name>
    <name type="common">Velvet bean</name>
    <name type="synonym">Dolichos pruriens</name>
    <dbReference type="NCBI Taxonomy" id="157652"/>
    <lineage>
        <taxon>Eukaryota</taxon>
        <taxon>Viridiplantae</taxon>
        <taxon>Streptophyta</taxon>
        <taxon>Embryophyta</taxon>
        <taxon>Tracheophyta</taxon>
        <taxon>Spermatophyta</taxon>
        <taxon>Magnoliopsida</taxon>
        <taxon>eudicotyledons</taxon>
        <taxon>Gunneridae</taxon>
        <taxon>Pentapetalae</taxon>
        <taxon>rosids</taxon>
        <taxon>fabids</taxon>
        <taxon>Fabales</taxon>
        <taxon>Fabaceae</taxon>
        <taxon>Papilionoideae</taxon>
        <taxon>50 kb inversion clade</taxon>
        <taxon>NPAAA clade</taxon>
        <taxon>indigoferoid/millettioid clade</taxon>
        <taxon>Phaseoleae</taxon>
        <taxon>Mucuna</taxon>
    </lineage>
</organism>
<name>A0A371I8Y2_MUCPR</name>
<dbReference type="InterPro" id="IPR021109">
    <property type="entry name" value="Peptidase_aspartic_dom_sf"/>
</dbReference>
<feature type="region of interest" description="Disordered" evidence="1">
    <location>
        <begin position="376"/>
        <end position="440"/>
    </location>
</feature>
<dbReference type="OrthoDB" id="1752182at2759"/>
<evidence type="ECO:0000259" key="2">
    <source>
        <dbReference type="Pfam" id="PF00078"/>
    </source>
</evidence>
<reference evidence="3" key="1">
    <citation type="submission" date="2018-05" db="EMBL/GenBank/DDBJ databases">
        <title>Draft genome of Mucuna pruriens seed.</title>
        <authorList>
            <person name="Nnadi N.E."/>
            <person name="Vos R."/>
            <person name="Hasami M.H."/>
            <person name="Devisetty U.K."/>
            <person name="Aguiy J.C."/>
        </authorList>
    </citation>
    <scope>NUCLEOTIDE SEQUENCE [LARGE SCALE GENOMIC DNA]</scope>
    <source>
        <strain evidence="3">JCA_2017</strain>
    </source>
</reference>
<dbReference type="SUPFAM" id="SSF56672">
    <property type="entry name" value="DNA/RNA polymerases"/>
    <property type="match status" value="1"/>
</dbReference>
<dbReference type="Gene3D" id="3.10.10.10">
    <property type="entry name" value="HIV Type 1 Reverse Transcriptase, subunit A, domain 1"/>
    <property type="match status" value="1"/>
</dbReference>
<feature type="non-terminal residue" evidence="3">
    <location>
        <position position="1"/>
    </location>
</feature>
<protein>
    <recommendedName>
        <fullName evidence="2">Reverse transcriptase domain-containing protein</fullName>
    </recommendedName>
</protein>
<dbReference type="PANTHER" id="PTHR24559:SF444">
    <property type="entry name" value="REVERSE TRANSCRIPTASE DOMAIN-CONTAINING PROTEIN"/>
    <property type="match status" value="1"/>
</dbReference>
<keyword evidence="4" id="KW-1185">Reference proteome</keyword>
<dbReference type="InterPro" id="IPR000477">
    <property type="entry name" value="RT_dom"/>
</dbReference>
<feature type="compositionally biased region" description="Polar residues" evidence="1">
    <location>
        <begin position="139"/>
        <end position="154"/>
    </location>
</feature>
<dbReference type="EMBL" id="QJKJ01000643">
    <property type="protein sequence ID" value="RDY11404.1"/>
    <property type="molecule type" value="Genomic_DNA"/>
</dbReference>
<evidence type="ECO:0000313" key="3">
    <source>
        <dbReference type="EMBL" id="RDY11404.1"/>
    </source>
</evidence>
<feature type="region of interest" description="Disordered" evidence="1">
    <location>
        <begin position="135"/>
        <end position="156"/>
    </location>
</feature>
<evidence type="ECO:0000256" key="1">
    <source>
        <dbReference type="SAM" id="MobiDB-lite"/>
    </source>
</evidence>
<dbReference type="InterPro" id="IPR053134">
    <property type="entry name" value="RNA-dir_DNA_polymerase"/>
</dbReference>
<dbReference type="Gene3D" id="3.30.70.270">
    <property type="match status" value="1"/>
</dbReference>